<accession>A0A822Y9M8</accession>
<sequence>MDYSWVPLLCRGLLFVFDFVIWEFLLGCPSVIFWEPLVLTDCVGVLNWELLVFLVCCFVLLFIHLGNSFRPSLLVPWLIKEAYFGSIFH</sequence>
<evidence type="ECO:0000313" key="3">
    <source>
        <dbReference type="Proteomes" id="UP000607653"/>
    </source>
</evidence>
<keyword evidence="1" id="KW-0812">Transmembrane</keyword>
<gene>
    <name evidence="2" type="ORF">HUJ06_030271</name>
</gene>
<feature type="transmembrane region" description="Helical" evidence="1">
    <location>
        <begin position="12"/>
        <end position="34"/>
    </location>
</feature>
<proteinExistence type="predicted"/>
<dbReference type="EMBL" id="DUZY01000002">
    <property type="protein sequence ID" value="DAD28803.1"/>
    <property type="molecule type" value="Genomic_DNA"/>
</dbReference>
<name>A0A822Y9M8_NELNU</name>
<evidence type="ECO:0000256" key="1">
    <source>
        <dbReference type="SAM" id="Phobius"/>
    </source>
</evidence>
<organism evidence="2 3">
    <name type="scientific">Nelumbo nucifera</name>
    <name type="common">Sacred lotus</name>
    <dbReference type="NCBI Taxonomy" id="4432"/>
    <lineage>
        <taxon>Eukaryota</taxon>
        <taxon>Viridiplantae</taxon>
        <taxon>Streptophyta</taxon>
        <taxon>Embryophyta</taxon>
        <taxon>Tracheophyta</taxon>
        <taxon>Spermatophyta</taxon>
        <taxon>Magnoliopsida</taxon>
        <taxon>Proteales</taxon>
        <taxon>Nelumbonaceae</taxon>
        <taxon>Nelumbo</taxon>
    </lineage>
</organism>
<comment type="caution">
    <text evidence="2">The sequence shown here is derived from an EMBL/GenBank/DDBJ whole genome shotgun (WGS) entry which is preliminary data.</text>
</comment>
<keyword evidence="1" id="KW-1133">Transmembrane helix</keyword>
<reference evidence="2 3" key="1">
    <citation type="journal article" date="2020" name="Mol. Biol. Evol.">
        <title>Distinct Expression and Methylation Patterns for Genes with Different Fates following a Single Whole-Genome Duplication in Flowering Plants.</title>
        <authorList>
            <person name="Shi T."/>
            <person name="Rahmani R.S."/>
            <person name="Gugger P.F."/>
            <person name="Wang M."/>
            <person name="Li H."/>
            <person name="Zhang Y."/>
            <person name="Li Z."/>
            <person name="Wang Q."/>
            <person name="Van de Peer Y."/>
            <person name="Marchal K."/>
            <person name="Chen J."/>
        </authorList>
    </citation>
    <scope>NUCLEOTIDE SEQUENCE [LARGE SCALE GENOMIC DNA]</scope>
    <source>
        <tissue evidence="2">Leaf</tissue>
    </source>
</reference>
<feature type="transmembrane region" description="Helical" evidence="1">
    <location>
        <begin position="46"/>
        <end position="65"/>
    </location>
</feature>
<keyword evidence="3" id="KW-1185">Reference proteome</keyword>
<dbReference type="Proteomes" id="UP000607653">
    <property type="component" value="Unassembled WGS sequence"/>
</dbReference>
<dbReference type="AlphaFoldDB" id="A0A822Y9M8"/>
<evidence type="ECO:0000313" key="2">
    <source>
        <dbReference type="EMBL" id="DAD28803.1"/>
    </source>
</evidence>
<keyword evidence="1" id="KW-0472">Membrane</keyword>
<protein>
    <submittedName>
        <fullName evidence="2">Uncharacterized protein</fullName>
    </submittedName>
</protein>